<feature type="region of interest" description="Disordered" evidence="1">
    <location>
        <begin position="20"/>
        <end position="75"/>
    </location>
</feature>
<evidence type="ECO:0000313" key="2">
    <source>
        <dbReference type="EMBL" id="AIQ90806.1"/>
    </source>
</evidence>
<feature type="compositionally biased region" description="Basic residues" evidence="1">
    <location>
        <begin position="63"/>
        <end position="72"/>
    </location>
</feature>
<protein>
    <submittedName>
        <fullName evidence="2">Protein of unassigned function</fullName>
    </submittedName>
</protein>
<keyword evidence="3" id="KW-1185">Reference proteome</keyword>
<evidence type="ECO:0000313" key="3">
    <source>
        <dbReference type="Proteomes" id="UP000029492"/>
    </source>
</evidence>
<feature type="compositionally biased region" description="Basic and acidic residues" evidence="1">
    <location>
        <begin position="38"/>
        <end position="51"/>
    </location>
</feature>
<dbReference type="EMBL" id="CP003811">
    <property type="protein sequence ID" value="AIQ90806.1"/>
    <property type="molecule type" value="Genomic_DNA"/>
</dbReference>
<gene>
    <name evidence="2" type="ORF">MOC_3051</name>
</gene>
<dbReference type="Proteomes" id="UP000029492">
    <property type="component" value="Chromosome"/>
</dbReference>
<dbReference type="HOGENOM" id="CLU_2260452_0_0_5"/>
<organism evidence="2 3">
    <name type="scientific">Methylobacterium oryzae CBMB20</name>
    <dbReference type="NCBI Taxonomy" id="693986"/>
    <lineage>
        <taxon>Bacteria</taxon>
        <taxon>Pseudomonadati</taxon>
        <taxon>Pseudomonadota</taxon>
        <taxon>Alphaproteobacteria</taxon>
        <taxon>Hyphomicrobiales</taxon>
        <taxon>Methylobacteriaceae</taxon>
        <taxon>Methylobacterium</taxon>
    </lineage>
</organism>
<name>A0A089NS87_9HYPH</name>
<dbReference type="AlphaFoldDB" id="A0A089NS87"/>
<evidence type="ECO:0000256" key="1">
    <source>
        <dbReference type="SAM" id="MobiDB-lite"/>
    </source>
</evidence>
<dbReference type="KEGG" id="mor:MOC_3051"/>
<proteinExistence type="predicted"/>
<accession>A0A089NS87</accession>
<reference evidence="2 3" key="1">
    <citation type="journal article" date="2014" name="PLoS ONE">
        <title>Genome Information of Methylobacterium oryzae, a Plant-Probiotic Methylotroph in the Phyllosphere.</title>
        <authorList>
            <person name="Kwak M.J."/>
            <person name="Jeong H."/>
            <person name="Madhaiyan M."/>
            <person name="Lee Y."/>
            <person name="Sa T.M."/>
            <person name="Oh T.K."/>
            <person name="Kim J.F."/>
        </authorList>
    </citation>
    <scope>NUCLEOTIDE SEQUENCE [LARGE SCALE GENOMIC DNA]</scope>
    <source>
        <strain evidence="2 3">CBMB20</strain>
    </source>
</reference>
<sequence length="103" mass="11932">MSPEYIEVVRLSQPERCRMPAAAGFEGATPRANPRASRRAEYSRPRREDRAHPRKQPTQCRQTPRHKRRTRTAGRTILTRIFWPAGAANSSDPGTRNCRFRRC</sequence>
<dbReference type="STRING" id="693986.MOC_3051"/>